<reference evidence="2" key="1">
    <citation type="submission" date="2020-08" db="EMBL/GenBank/DDBJ databases">
        <title>Genome public.</title>
        <authorList>
            <person name="Liu C."/>
            <person name="Sun Q."/>
        </authorList>
    </citation>
    <scope>NUCLEOTIDE SEQUENCE</scope>
    <source>
        <strain evidence="2">NSJ-51</strain>
    </source>
</reference>
<name>A0A8J6JH75_9FIRM</name>
<accession>A0A8J6JH75</accession>
<dbReference type="EMBL" id="JACOPP010000045">
    <property type="protein sequence ID" value="MBC5735189.1"/>
    <property type="molecule type" value="Genomic_DNA"/>
</dbReference>
<proteinExistence type="predicted"/>
<gene>
    <name evidence="2" type="ORF">H8S57_15905</name>
</gene>
<comment type="caution">
    <text evidence="2">The sequence shown here is derived from an EMBL/GenBank/DDBJ whole genome shotgun (WGS) entry which is preliminary data.</text>
</comment>
<dbReference type="RefSeq" id="WP_186908965.1">
    <property type="nucleotide sequence ID" value="NZ_JACOPP010000045.1"/>
</dbReference>
<keyword evidence="1" id="KW-0812">Transmembrane</keyword>
<dbReference type="Proteomes" id="UP000661435">
    <property type="component" value="Unassembled WGS sequence"/>
</dbReference>
<evidence type="ECO:0000313" key="2">
    <source>
        <dbReference type="EMBL" id="MBC5735189.1"/>
    </source>
</evidence>
<keyword evidence="3" id="KW-1185">Reference proteome</keyword>
<dbReference type="AlphaFoldDB" id="A0A8J6JH75"/>
<evidence type="ECO:0000313" key="3">
    <source>
        <dbReference type="Proteomes" id="UP000661435"/>
    </source>
</evidence>
<protein>
    <submittedName>
        <fullName evidence="2">Uncharacterized protein</fullName>
    </submittedName>
</protein>
<organism evidence="2 3">
    <name type="scientific">Lawsonibacter hominis</name>
    <dbReference type="NCBI Taxonomy" id="2763053"/>
    <lineage>
        <taxon>Bacteria</taxon>
        <taxon>Bacillati</taxon>
        <taxon>Bacillota</taxon>
        <taxon>Clostridia</taxon>
        <taxon>Eubacteriales</taxon>
        <taxon>Oscillospiraceae</taxon>
        <taxon>Lawsonibacter</taxon>
    </lineage>
</organism>
<sequence>MADLQSPFIVYTGAIFAQTGVAAMVVKNPRPWYTDHEVRCVRFQPFVFDRQGCHISVIIEPMTQRDAELTNGQPLWQTS</sequence>
<feature type="transmembrane region" description="Helical" evidence="1">
    <location>
        <begin position="6"/>
        <end position="26"/>
    </location>
</feature>
<keyword evidence="1" id="KW-1133">Transmembrane helix</keyword>
<evidence type="ECO:0000256" key="1">
    <source>
        <dbReference type="SAM" id="Phobius"/>
    </source>
</evidence>
<keyword evidence="1" id="KW-0472">Membrane</keyword>